<keyword evidence="5 6" id="KW-0472">Membrane</keyword>
<evidence type="ECO:0000313" key="8">
    <source>
        <dbReference type="EMBL" id="MFC7235711.1"/>
    </source>
</evidence>
<keyword evidence="9" id="KW-1185">Reference proteome</keyword>
<dbReference type="PANTHER" id="PTHR30506">
    <property type="entry name" value="INNER MEMBRANE PROTEIN"/>
    <property type="match status" value="1"/>
</dbReference>
<dbReference type="GO" id="GO:0005886">
    <property type="term" value="C:plasma membrane"/>
    <property type="evidence" value="ECO:0007669"/>
    <property type="project" value="UniProtKB-SubCell"/>
</dbReference>
<feature type="transmembrane region" description="Helical" evidence="6">
    <location>
        <begin position="71"/>
        <end position="88"/>
    </location>
</feature>
<dbReference type="PANTHER" id="PTHR30506:SF3">
    <property type="entry name" value="UPF0126 INNER MEMBRANE PROTEIN YADS-RELATED"/>
    <property type="match status" value="1"/>
</dbReference>
<comment type="subcellular location">
    <subcellularLocation>
        <location evidence="1">Cell membrane</location>
        <topology evidence="1">Multi-pass membrane protein</topology>
    </subcellularLocation>
</comment>
<keyword evidence="4 6" id="KW-1133">Transmembrane helix</keyword>
<evidence type="ECO:0000313" key="9">
    <source>
        <dbReference type="Proteomes" id="UP001596398"/>
    </source>
</evidence>
<evidence type="ECO:0000256" key="3">
    <source>
        <dbReference type="ARBA" id="ARBA00022692"/>
    </source>
</evidence>
<dbReference type="EMBL" id="JBHTAP010000001">
    <property type="protein sequence ID" value="MFC7235711.1"/>
    <property type="molecule type" value="Genomic_DNA"/>
</dbReference>
<feature type="transmembrane region" description="Helical" evidence="6">
    <location>
        <begin position="121"/>
        <end position="142"/>
    </location>
</feature>
<dbReference type="InterPro" id="IPR005115">
    <property type="entry name" value="Gly_transporter"/>
</dbReference>
<gene>
    <name evidence="8" type="ORF">ACFQJ4_10330</name>
</gene>
<feature type="transmembrane region" description="Helical" evidence="6">
    <location>
        <begin position="32"/>
        <end position="51"/>
    </location>
</feature>
<feature type="transmembrane region" description="Helical" evidence="6">
    <location>
        <begin position="6"/>
        <end position="25"/>
    </location>
</feature>
<proteinExistence type="predicted"/>
<name>A0ABD5ZQ35_9EURY</name>
<keyword evidence="3 6" id="KW-0812">Transmembrane</keyword>
<reference evidence="8 9" key="1">
    <citation type="journal article" date="2019" name="Int. J. Syst. Evol. Microbiol.">
        <title>The Global Catalogue of Microorganisms (GCM) 10K type strain sequencing project: providing services to taxonomists for standard genome sequencing and annotation.</title>
        <authorList>
            <consortium name="The Broad Institute Genomics Platform"/>
            <consortium name="The Broad Institute Genome Sequencing Center for Infectious Disease"/>
            <person name="Wu L."/>
            <person name="Ma J."/>
        </authorList>
    </citation>
    <scope>NUCLEOTIDE SEQUENCE [LARGE SCALE GENOMIC DNA]</scope>
    <source>
        <strain evidence="8 9">DT85</strain>
    </source>
</reference>
<dbReference type="RefSeq" id="WP_276233850.1">
    <property type="nucleotide sequence ID" value="NZ_CP119802.1"/>
</dbReference>
<evidence type="ECO:0000256" key="2">
    <source>
        <dbReference type="ARBA" id="ARBA00022475"/>
    </source>
</evidence>
<evidence type="ECO:0000256" key="5">
    <source>
        <dbReference type="ARBA" id="ARBA00023136"/>
    </source>
</evidence>
<feature type="transmembrane region" description="Helical" evidence="6">
    <location>
        <begin position="95"/>
        <end position="115"/>
    </location>
</feature>
<dbReference type="Pfam" id="PF03458">
    <property type="entry name" value="Gly_transporter"/>
    <property type="match status" value="2"/>
</dbReference>
<accession>A0ABD5ZQ35</accession>
<keyword evidence="2" id="KW-1003">Cell membrane</keyword>
<dbReference type="Proteomes" id="UP001596398">
    <property type="component" value="Unassembled WGS sequence"/>
</dbReference>
<evidence type="ECO:0000259" key="7">
    <source>
        <dbReference type="Pfam" id="PF03458"/>
    </source>
</evidence>
<dbReference type="AlphaFoldDB" id="A0ABD5ZQ35"/>
<feature type="domain" description="Glycine transporter" evidence="7">
    <location>
        <begin position="97"/>
        <end position="169"/>
    </location>
</feature>
<feature type="domain" description="Glycine transporter" evidence="7">
    <location>
        <begin position="10"/>
        <end position="82"/>
    </location>
</feature>
<comment type="caution">
    <text evidence="8">The sequence shown here is derived from an EMBL/GenBank/DDBJ whole genome shotgun (WGS) entry which is preliminary data.</text>
</comment>
<evidence type="ECO:0000256" key="4">
    <source>
        <dbReference type="ARBA" id="ARBA00022989"/>
    </source>
</evidence>
<evidence type="ECO:0000256" key="6">
    <source>
        <dbReference type="SAM" id="Phobius"/>
    </source>
</evidence>
<organism evidence="8 9">
    <name type="scientific">Halosegnis marinus</name>
    <dbReference type="NCBI Taxonomy" id="3034023"/>
    <lineage>
        <taxon>Archaea</taxon>
        <taxon>Methanobacteriati</taxon>
        <taxon>Methanobacteriota</taxon>
        <taxon>Stenosarchaea group</taxon>
        <taxon>Halobacteria</taxon>
        <taxon>Halobacteriales</taxon>
        <taxon>Natronomonadaceae</taxon>
        <taxon>Halosegnis</taxon>
    </lineage>
</organism>
<protein>
    <submittedName>
        <fullName evidence="8">Trimeric intracellular cation channel family protein</fullName>
    </submittedName>
</protein>
<evidence type="ECO:0000256" key="1">
    <source>
        <dbReference type="ARBA" id="ARBA00004651"/>
    </source>
</evidence>
<dbReference type="GeneID" id="79267408"/>
<sequence length="204" mass="19865">MVAPPDPFAVANALGLVAFGAAGALKGAEADLDPFGVVVLGLLTAFGGGALRDVLVGRTPASLLTTGDVTFAFVGVAVAVVLSLSGVAGRDHPALALADSVGLAAFAATGALVGVDAGVSPFGVVLLATLTGVGGGSLSDLLLTRVPVVLREDFYATPALAGGVALLAVRAANVAPPAPTATCVGVTLALRLAAIRYDWSLPSL</sequence>